<dbReference type="EMBL" id="CAJOBQ010011216">
    <property type="protein sequence ID" value="CAF4708730.1"/>
    <property type="molecule type" value="Genomic_DNA"/>
</dbReference>
<organism evidence="2 3">
    <name type="scientific">Rotaria socialis</name>
    <dbReference type="NCBI Taxonomy" id="392032"/>
    <lineage>
        <taxon>Eukaryota</taxon>
        <taxon>Metazoa</taxon>
        <taxon>Spiralia</taxon>
        <taxon>Gnathifera</taxon>
        <taxon>Rotifera</taxon>
        <taxon>Eurotatoria</taxon>
        <taxon>Bdelloidea</taxon>
        <taxon>Philodinida</taxon>
        <taxon>Philodinidae</taxon>
        <taxon>Rotaria</taxon>
    </lineage>
</organism>
<evidence type="ECO:0000313" key="3">
    <source>
        <dbReference type="Proteomes" id="UP000663862"/>
    </source>
</evidence>
<reference evidence="2" key="1">
    <citation type="submission" date="2021-02" db="EMBL/GenBank/DDBJ databases">
        <authorList>
            <person name="Nowell W R."/>
        </authorList>
    </citation>
    <scope>NUCLEOTIDE SEQUENCE</scope>
</reference>
<protein>
    <submittedName>
        <fullName evidence="2">Uncharacterized protein</fullName>
    </submittedName>
</protein>
<comment type="caution">
    <text evidence="2">The sequence shown here is derived from an EMBL/GenBank/DDBJ whole genome shotgun (WGS) entry which is preliminary data.</text>
</comment>
<gene>
    <name evidence="2" type="ORF">TSG867_LOCUS33639</name>
</gene>
<sequence>MGKIYPSANTKEMRSKRMCELPNDLPHQPHRKSTAKRATPQIQATT</sequence>
<proteinExistence type="predicted"/>
<dbReference type="AlphaFoldDB" id="A0A821J491"/>
<name>A0A821J491_9BILA</name>
<evidence type="ECO:0000256" key="1">
    <source>
        <dbReference type="SAM" id="MobiDB-lite"/>
    </source>
</evidence>
<accession>A0A821J491</accession>
<evidence type="ECO:0000313" key="2">
    <source>
        <dbReference type="EMBL" id="CAF4708730.1"/>
    </source>
</evidence>
<feature type="non-terminal residue" evidence="2">
    <location>
        <position position="46"/>
    </location>
</feature>
<dbReference type="Proteomes" id="UP000663862">
    <property type="component" value="Unassembled WGS sequence"/>
</dbReference>
<feature type="region of interest" description="Disordered" evidence="1">
    <location>
        <begin position="21"/>
        <end position="46"/>
    </location>
</feature>